<reference evidence="1 2" key="1">
    <citation type="journal article" date="2018" name="PLoS Genet.">
        <title>Population sequencing reveals clonal diversity and ancestral inbreeding in the grapevine cultivar Chardonnay.</title>
        <authorList>
            <person name="Roach M.J."/>
            <person name="Johnson D.L."/>
            <person name="Bohlmann J."/>
            <person name="van Vuuren H.J."/>
            <person name="Jones S.J."/>
            <person name="Pretorius I.S."/>
            <person name="Schmidt S.A."/>
            <person name="Borneman A.R."/>
        </authorList>
    </citation>
    <scope>NUCLEOTIDE SEQUENCE [LARGE SCALE GENOMIC DNA]</scope>
    <source>
        <strain evidence="2">cv. Chardonnay</strain>
        <tissue evidence="1">Leaf</tissue>
    </source>
</reference>
<protein>
    <submittedName>
        <fullName evidence="1">Uncharacterized protein</fullName>
    </submittedName>
</protein>
<organism evidence="1 2">
    <name type="scientific">Vitis vinifera</name>
    <name type="common">Grape</name>
    <dbReference type="NCBI Taxonomy" id="29760"/>
    <lineage>
        <taxon>Eukaryota</taxon>
        <taxon>Viridiplantae</taxon>
        <taxon>Streptophyta</taxon>
        <taxon>Embryophyta</taxon>
        <taxon>Tracheophyta</taxon>
        <taxon>Spermatophyta</taxon>
        <taxon>Magnoliopsida</taxon>
        <taxon>eudicotyledons</taxon>
        <taxon>Gunneridae</taxon>
        <taxon>Pentapetalae</taxon>
        <taxon>rosids</taxon>
        <taxon>Vitales</taxon>
        <taxon>Vitaceae</taxon>
        <taxon>Viteae</taxon>
        <taxon>Vitis</taxon>
    </lineage>
</organism>
<gene>
    <name evidence="1" type="ORF">CK203_111931</name>
</gene>
<evidence type="ECO:0000313" key="1">
    <source>
        <dbReference type="EMBL" id="RVW12291.1"/>
    </source>
</evidence>
<name>A0A438BMW7_VITVI</name>
<dbReference type="AlphaFoldDB" id="A0A438BMW7"/>
<evidence type="ECO:0000313" key="2">
    <source>
        <dbReference type="Proteomes" id="UP000288805"/>
    </source>
</evidence>
<proteinExistence type="predicted"/>
<dbReference type="Proteomes" id="UP000288805">
    <property type="component" value="Unassembled WGS sequence"/>
</dbReference>
<dbReference type="EMBL" id="QGNW01002713">
    <property type="protein sequence ID" value="RVW12291.1"/>
    <property type="molecule type" value="Genomic_DNA"/>
</dbReference>
<comment type="caution">
    <text evidence="1">The sequence shown here is derived from an EMBL/GenBank/DDBJ whole genome shotgun (WGS) entry which is preliminary data.</text>
</comment>
<accession>A0A438BMW7</accession>
<sequence>MFRMLDIERSMGIDCPHIHLGLYSTIIRAHELDESQMIMLFPMSLSGAGQEVVCFIRCFTLELEALRQRPDKSVTSFISCWREKAIDRPPVSYSKPRASQTIKEDHAPESIALDVRLEVDGVTLGTSSIIPFSLILDRPSFQFITVHDLVVGHDALVLFVLMPKDTNEIIDLDVHIVTCGERMTQPPLVETRPFKGIGSIDVMIREHDEMMRQHRVPSALLDNGFTLNVCPLATTMALRFGLSDFELSMKAVKAYDSTWTKVHIVTIEESHKDHVHLPFDCHSGTIVLSMMRDMFYLPGLGLG</sequence>